<name>A0ABW8BMN9_9ACTN</name>
<evidence type="ECO:0000313" key="2">
    <source>
        <dbReference type="EMBL" id="MFI7876043.1"/>
    </source>
</evidence>
<keyword evidence="3" id="KW-1185">Reference proteome</keyword>
<reference evidence="2 3" key="1">
    <citation type="submission" date="2024-07" db="EMBL/GenBank/DDBJ databases">
        <title>Whole genome sequencing of Prodigiosin pigment-producing Streptomyces salinarius isolated from rhizosphere soil of Arachis hypogaea.</title>
        <authorList>
            <person name="Vidhya A."/>
            <person name="Ramya S."/>
        </authorList>
    </citation>
    <scope>NUCLEOTIDE SEQUENCE [LARGE SCALE GENOMIC DNA]</scope>
    <source>
        <strain evidence="2 3">VRMG2420</strain>
    </source>
</reference>
<proteinExistence type="predicted"/>
<dbReference type="Pfam" id="PF09346">
    <property type="entry name" value="SMI1_KNR4"/>
    <property type="match status" value="1"/>
</dbReference>
<organism evidence="2 3">
    <name type="scientific">Streptomyces salinarius</name>
    <dbReference type="NCBI Taxonomy" id="2762598"/>
    <lineage>
        <taxon>Bacteria</taxon>
        <taxon>Bacillati</taxon>
        <taxon>Actinomycetota</taxon>
        <taxon>Actinomycetes</taxon>
        <taxon>Kitasatosporales</taxon>
        <taxon>Streptomycetaceae</taxon>
        <taxon>Streptomyces</taxon>
    </lineage>
</organism>
<dbReference type="RefSeq" id="WP_399594981.1">
    <property type="nucleotide sequence ID" value="NZ_JBITPR010000066.1"/>
</dbReference>
<protein>
    <submittedName>
        <fullName evidence="2">SMI1/KNR4 family protein</fullName>
    </submittedName>
</protein>
<accession>A0ABW8BMN9</accession>
<dbReference type="SUPFAM" id="SSF160631">
    <property type="entry name" value="SMI1/KNR4-like"/>
    <property type="match status" value="1"/>
</dbReference>
<dbReference type="SMART" id="SM00860">
    <property type="entry name" value="SMI1_KNR4"/>
    <property type="match status" value="1"/>
</dbReference>
<gene>
    <name evidence="2" type="ORF">AB4829_36305</name>
</gene>
<feature type="domain" description="Knr4/Smi1-like" evidence="1">
    <location>
        <begin position="39"/>
        <end position="181"/>
    </location>
</feature>
<dbReference type="EMBL" id="JBITPR010000066">
    <property type="protein sequence ID" value="MFI7876043.1"/>
    <property type="molecule type" value="Genomic_DNA"/>
</dbReference>
<comment type="caution">
    <text evidence="2">The sequence shown here is derived from an EMBL/GenBank/DDBJ whole genome shotgun (WGS) entry which is preliminary data.</text>
</comment>
<evidence type="ECO:0000313" key="3">
    <source>
        <dbReference type="Proteomes" id="UP001614264"/>
    </source>
</evidence>
<dbReference type="InterPro" id="IPR037883">
    <property type="entry name" value="Knr4/Smi1-like_sf"/>
</dbReference>
<dbReference type="InterPro" id="IPR018958">
    <property type="entry name" value="Knr4/Smi1-like_dom"/>
</dbReference>
<dbReference type="Proteomes" id="UP001614264">
    <property type="component" value="Unassembled WGS sequence"/>
</dbReference>
<evidence type="ECO:0000259" key="1">
    <source>
        <dbReference type="SMART" id="SM00860"/>
    </source>
</evidence>
<sequence length="234" mass="25818">MTDHLVGDEAAAQVRAAWARIETWMAAHAPGSLAMVRPAATEKQITAAETELGIRLPPALRAWYLLHDGSVGTRTDDFRDATDGSLVSNSEWRKTAWLPPGYAWYQLDRMVAKWQVRTTPEGGSHDRAHLPLAVTAGDTWSGLFMDADRERATFGRIAAWSIGALDDVGTSAFTLPQWLEEIASALEAGRCLRDANGADMPDLWPHLDEEDGALAWGDPETMEEEDWTVHRGPR</sequence>